<proteinExistence type="predicted"/>
<protein>
    <submittedName>
        <fullName evidence="2">(rape) hypothetical protein</fullName>
    </submittedName>
</protein>
<dbReference type="AlphaFoldDB" id="A0A816NQR4"/>
<name>A0A816NQR4_BRANA</name>
<feature type="region of interest" description="Disordered" evidence="1">
    <location>
        <begin position="167"/>
        <end position="204"/>
    </location>
</feature>
<gene>
    <name evidence="2" type="ORF">DARMORV10_A09P11800.1</name>
</gene>
<sequence>MCSPTASNSFASHDALMLPVWTWYLLPPRSRASLSATGAPEIYIFKKIRHSGEVPETPPTWLAGSFVCSGEPLNAPCSSGASTLPSSSDHPKPFISLVVISEGSGMRRICCSWARPVTAAVEALASSILRSGDTRSATPNVLLAPPPLFKRNLTGLLVGKLTQLPHCVPPKSPSTPHTVFKREPSDLPQRGLTRSSPTTQPASHRNLIPISKQLRLQPDHPKAPCLLSNVYSHMLNRNEYDDSLLKFLSVTTSWPRHGNVKVRVSNPIKLYASSPNSIVLNTFLKVKLELEIHLVSWISLVIVRAVSMRFNAKSRHLKPFDTIAVEKDSPASLSMRGESFRVFNPVLNSSKSLSLGYFNVVSDYLKLFRAVVSRIQVKIICGFLYFEQVSPFNTSIICFNVLLFLLFIIPSSLPPVVIVETS</sequence>
<reference evidence="2" key="1">
    <citation type="submission" date="2021-01" db="EMBL/GenBank/DDBJ databases">
        <authorList>
            <consortium name="Genoscope - CEA"/>
            <person name="William W."/>
        </authorList>
    </citation>
    <scope>NUCLEOTIDE SEQUENCE</scope>
</reference>
<accession>A0A816NQR4</accession>
<organism evidence="2">
    <name type="scientific">Brassica napus</name>
    <name type="common">Rape</name>
    <dbReference type="NCBI Taxonomy" id="3708"/>
    <lineage>
        <taxon>Eukaryota</taxon>
        <taxon>Viridiplantae</taxon>
        <taxon>Streptophyta</taxon>
        <taxon>Embryophyta</taxon>
        <taxon>Tracheophyta</taxon>
        <taxon>Spermatophyta</taxon>
        <taxon>Magnoliopsida</taxon>
        <taxon>eudicotyledons</taxon>
        <taxon>Gunneridae</taxon>
        <taxon>Pentapetalae</taxon>
        <taxon>rosids</taxon>
        <taxon>malvids</taxon>
        <taxon>Brassicales</taxon>
        <taxon>Brassicaceae</taxon>
        <taxon>Brassiceae</taxon>
        <taxon>Brassica</taxon>
    </lineage>
</organism>
<dbReference type="EMBL" id="HG994363">
    <property type="protein sequence ID" value="CAF2038427.1"/>
    <property type="molecule type" value="Genomic_DNA"/>
</dbReference>
<evidence type="ECO:0000256" key="1">
    <source>
        <dbReference type="SAM" id="MobiDB-lite"/>
    </source>
</evidence>
<dbReference type="Proteomes" id="UP001295469">
    <property type="component" value="Chromosome A09"/>
</dbReference>
<evidence type="ECO:0000313" key="2">
    <source>
        <dbReference type="EMBL" id="CAF2038427.1"/>
    </source>
</evidence>
<feature type="compositionally biased region" description="Polar residues" evidence="1">
    <location>
        <begin position="192"/>
        <end position="203"/>
    </location>
</feature>